<dbReference type="SMR" id="O67745"/>
<dbReference type="PANTHER" id="PTHR11373">
    <property type="entry name" value="DEOXYNUCLEOSIDE TRIPHOSPHATE TRIPHOSPHOHYDROLASE"/>
    <property type="match status" value="1"/>
</dbReference>
<keyword evidence="3" id="KW-1185">Reference proteome</keyword>
<feature type="binding site" evidence="4">
    <location>
        <position position="280"/>
    </location>
    <ligand>
        <name>GDP</name>
        <dbReference type="ChEBI" id="CHEBI:58189"/>
        <label>2</label>
    </ligand>
</feature>
<dbReference type="EvolutionaryTrace" id="O67745"/>
<dbReference type="PATRIC" id="fig|224324.8.peg.1480"/>
<keyword evidence="4" id="KW-0002">3D-structure</keyword>
<dbReference type="OrthoDB" id="9803619at2"/>
<feature type="binding site" evidence="4">
    <location>
        <position position="29"/>
    </location>
    <ligand>
        <name>GDP</name>
        <dbReference type="ChEBI" id="CHEBI:58189"/>
        <label>1</label>
    </ligand>
</feature>
<feature type="binding site" evidence="4">
    <location>
        <position position="24"/>
    </location>
    <ligand>
        <name>GDP</name>
        <dbReference type="ChEBI" id="CHEBI:58189"/>
        <label>1</label>
    </ligand>
</feature>
<organism evidence="2 3">
    <name type="scientific">Aquifex aeolicus (strain VF5)</name>
    <dbReference type="NCBI Taxonomy" id="224324"/>
    <lineage>
        <taxon>Bacteria</taxon>
        <taxon>Pseudomonadati</taxon>
        <taxon>Aquificota</taxon>
        <taxon>Aquificia</taxon>
        <taxon>Aquificales</taxon>
        <taxon>Aquificaceae</taxon>
        <taxon>Aquifex</taxon>
    </lineage>
</organism>
<feature type="binding site" evidence="4">
    <location>
        <position position="3"/>
    </location>
    <ligand>
        <name>GDP</name>
        <dbReference type="ChEBI" id="CHEBI:58189"/>
        <label>1</label>
    </ligand>
</feature>
<dbReference type="Pfam" id="PF01966">
    <property type="entry name" value="HD"/>
    <property type="match status" value="1"/>
</dbReference>
<feature type="binding site" evidence="4">
    <location>
        <position position="161"/>
    </location>
    <ligand>
        <name>Zn(2+)</name>
        <dbReference type="ChEBI" id="CHEBI:29105"/>
    </ligand>
</feature>
<dbReference type="Proteomes" id="UP000000798">
    <property type="component" value="Chromosome"/>
</dbReference>
<feature type="binding site" evidence="4">
    <location>
        <position position="54"/>
    </location>
    <ligand>
        <name>Zn(2+)</name>
        <dbReference type="ChEBI" id="CHEBI:29105"/>
    </ligand>
</feature>
<dbReference type="InterPro" id="IPR045509">
    <property type="entry name" value="HD_assoc_2"/>
</dbReference>
<dbReference type="AlphaFoldDB" id="O67745"/>
<sequence length="371" mass="44117">MIKEFSDPLYGFVRVGEAGLRLIDSFPFQRLRYVKQLGLAYLVFPSAQHTRFEHSLGVYHITERICESLKVKEKELVKLAGLLHDLGHPPFSHTTEVLLPRERSHEDFTERVIKETEIYEILKQDYSHEDIERLVRITLGKPEDEEEKLLSEIITGEFGSDRMDYLRRDAYFCGVSYGFFDYDRLISTLRVYENKVVVDESGLRALENFLISRYFMYVQVYFHKVVRILSIHLVEFLKKLISQEDFTDINNFLRLNDAFVISELFKRKAFREDFERIFQRKHFKTLLSTENYEKFSETKERLLEKFPQEKVRFDEVEKEVYGGNIYVLSSEGLKKAHELSPLIASLKPIKLYRIYVDRQLWEKARSELKLS</sequence>
<dbReference type="Gene3D" id="1.10.3210.10">
    <property type="entry name" value="Hypothetical protein af1432"/>
    <property type="match status" value="1"/>
</dbReference>
<dbReference type="SMART" id="SM00471">
    <property type="entry name" value="HDc"/>
    <property type="match status" value="1"/>
</dbReference>
<dbReference type="PIR" id="E70464">
    <property type="entry name" value="E70464"/>
</dbReference>
<evidence type="ECO:0000313" key="2">
    <source>
        <dbReference type="EMBL" id="AAC07707.1"/>
    </source>
</evidence>
<dbReference type="InterPro" id="IPR003607">
    <property type="entry name" value="HD/PDEase_dom"/>
</dbReference>
<dbReference type="eggNOG" id="COG1078">
    <property type="taxonomic scope" value="Bacteria"/>
</dbReference>
<dbReference type="EMBL" id="AE000657">
    <property type="protein sequence ID" value="AAC07707.1"/>
    <property type="molecule type" value="Genomic_DNA"/>
</dbReference>
<dbReference type="GO" id="GO:0006203">
    <property type="term" value="P:dGTP catabolic process"/>
    <property type="evidence" value="ECO:0000318"/>
    <property type="project" value="GO_Central"/>
</dbReference>
<dbReference type="RefSeq" id="WP_010881249.1">
    <property type="nucleotide sequence ID" value="NC_000918.1"/>
</dbReference>
<feature type="binding site" evidence="4">
    <location>
        <position position="85"/>
    </location>
    <ligand>
        <name>Zn(2+)</name>
        <dbReference type="ChEBI" id="CHEBI:29105"/>
    </ligand>
</feature>
<proteinExistence type="evidence at protein level"/>
<dbReference type="Gene3D" id="3.30.70.1370">
    <property type="entry name" value="HD domain like"/>
    <property type="match status" value="1"/>
</dbReference>
<reference evidence="2 3" key="1">
    <citation type="journal article" date="1998" name="Nature">
        <title>The complete genome of the hyperthermophilic bacterium Aquifex aeolicus.</title>
        <authorList>
            <person name="Deckert G."/>
            <person name="Warren P.V."/>
            <person name="Gaasterland T."/>
            <person name="Young W.G."/>
            <person name="Lenox A.L."/>
            <person name="Graham D.E."/>
            <person name="Overbeek R."/>
            <person name="Snead M.A."/>
            <person name="Keller M."/>
            <person name="Aujay M."/>
            <person name="Huber R."/>
            <person name="Feldman R.A."/>
            <person name="Short J.M."/>
            <person name="Olson G.J."/>
            <person name="Swanson R.V."/>
        </authorList>
    </citation>
    <scope>NUCLEOTIDE SEQUENCE [LARGE SCALE GENOMIC DNA]</scope>
    <source>
        <strain evidence="2 3">VF5</strain>
    </source>
</reference>
<dbReference type="EnsemblBacteria" id="AAC07707">
    <property type="protein sequence ID" value="AAC07707"/>
    <property type="gene ID" value="aq_1910"/>
</dbReference>
<evidence type="ECO:0000313" key="3">
    <source>
        <dbReference type="Proteomes" id="UP000000798"/>
    </source>
</evidence>
<feature type="binding site" evidence="4">
    <location>
        <position position="32"/>
    </location>
    <ligand>
        <name>GDP</name>
        <dbReference type="ChEBI" id="CHEBI:58189"/>
        <label>1</label>
    </ligand>
</feature>
<dbReference type="GO" id="GO:0008832">
    <property type="term" value="F:dGTPase activity"/>
    <property type="evidence" value="ECO:0000318"/>
    <property type="project" value="GO_Central"/>
</dbReference>
<dbReference type="InParanoid" id="O67745"/>
<dbReference type="GO" id="GO:0046872">
    <property type="term" value="F:metal ion binding"/>
    <property type="evidence" value="ECO:0007669"/>
    <property type="project" value="UniProtKB-KW"/>
</dbReference>
<dbReference type="PANTHER" id="PTHR11373:SF4">
    <property type="entry name" value="DEOXYNUCLEOSIDE TRIPHOSPHATE TRIPHOSPHOHYDROLASE SAMHD1"/>
    <property type="match status" value="1"/>
</dbReference>
<keyword evidence="4" id="KW-0862">Zinc</keyword>
<dbReference type="InterPro" id="IPR050135">
    <property type="entry name" value="dGTPase-like"/>
</dbReference>
<reference evidence="4" key="2">
    <citation type="journal article" date="2007" name="Acta Crystallogr. F">
        <title>Structure of O67745_AQUAE, a hypothetical protein from Aquifex aeolicus.</title>
        <authorList>
            <person name="Oganesyan V."/>
            <person name="Adams P.D."/>
            <person name="Jancarik J."/>
            <person name="Kim R."/>
            <person name="Kim S.H."/>
        </authorList>
    </citation>
    <scope>X-RAY CRYSTALLOGRAPHY (2.00 ANGSTROMS) IN COMPLEX WITH GDP AND ZN(2+)</scope>
</reference>
<dbReference type="KEGG" id="aae:aq_1910"/>
<dbReference type="PDBsum" id="2HEK"/>
<feature type="binding site" evidence="4">
    <location>
        <position position="24"/>
    </location>
    <ligand>
        <name>GDP</name>
        <dbReference type="ChEBI" id="CHEBI:58189"/>
        <label>2</label>
    </ligand>
</feature>
<dbReference type="FunFam" id="1.10.3210.10:FF:000037">
    <property type="entry name" value="Metal-dependent phosphohydrolase, HD superfamily"/>
    <property type="match status" value="1"/>
</dbReference>
<feature type="binding site" evidence="4">
    <location>
        <position position="29"/>
    </location>
    <ligand>
        <name>GDP</name>
        <dbReference type="ChEBI" id="CHEBI:58189"/>
        <label>2</label>
    </ligand>
</feature>
<evidence type="ECO:0007829" key="4">
    <source>
        <dbReference type="PDB" id="2HEK"/>
    </source>
</evidence>
<dbReference type="SUPFAM" id="SSF109604">
    <property type="entry name" value="HD-domain/PDEase-like"/>
    <property type="match status" value="1"/>
</dbReference>
<dbReference type="Pfam" id="PF19276">
    <property type="entry name" value="HD_assoc_2"/>
    <property type="match status" value="1"/>
</dbReference>
<feature type="binding site" evidence="4">
    <location>
        <position position="282"/>
    </location>
    <ligand>
        <name>GDP</name>
        <dbReference type="ChEBI" id="CHEBI:58189"/>
        <label>2</label>
    </ligand>
</feature>
<dbReference type="CDD" id="cd00077">
    <property type="entry name" value="HDc"/>
    <property type="match status" value="1"/>
</dbReference>
<dbReference type="HOGENOM" id="CLU_026821_3_0_0"/>
<protein>
    <recommendedName>
        <fullName evidence="1">HD domain-containing protein</fullName>
    </recommendedName>
</protein>
<feature type="binding site" evidence="4">
    <location>
        <position position="32"/>
    </location>
    <ligand>
        <name>GDP</name>
        <dbReference type="ChEBI" id="CHEBI:58189"/>
        <label>2</label>
    </ligand>
</feature>
<name>O67745_AQUAE</name>
<feature type="binding site" evidence="4">
    <location>
        <position position="4"/>
    </location>
    <ligand>
        <name>GDP</name>
        <dbReference type="ChEBI" id="CHEBI:58189"/>
        <label>2</label>
    </ligand>
</feature>
<keyword evidence="4" id="KW-0479">Metal-binding</keyword>
<feature type="binding site" evidence="4">
    <location>
        <position position="4"/>
    </location>
    <ligand>
        <name>GDP</name>
        <dbReference type="ChEBI" id="CHEBI:58189"/>
        <label>1</label>
    </ligand>
</feature>
<dbReference type="InterPro" id="IPR006674">
    <property type="entry name" value="HD_domain"/>
</dbReference>
<feature type="domain" description="HD" evidence="1">
    <location>
        <begin position="51"/>
        <end position="166"/>
    </location>
</feature>
<accession>O67745</accession>
<dbReference type="PDB" id="2HEK">
    <property type="method" value="X-ray"/>
    <property type="resolution" value="2.00 A"/>
    <property type="chains" value="A/B=1-371"/>
</dbReference>
<dbReference type="PROSITE" id="PS51831">
    <property type="entry name" value="HD"/>
    <property type="match status" value="1"/>
</dbReference>
<evidence type="ECO:0000259" key="1">
    <source>
        <dbReference type="PROSITE" id="PS51831"/>
    </source>
</evidence>
<gene>
    <name evidence="2" type="ordered locus">aq_1910</name>
</gene>
<feature type="binding site" evidence="4">
    <location>
        <position position="3"/>
    </location>
    <ligand>
        <name>GDP</name>
        <dbReference type="ChEBI" id="CHEBI:58189"/>
        <label>2</label>
    </ligand>
</feature>